<dbReference type="AlphaFoldDB" id="A0A364RI58"/>
<dbReference type="EMBL" id="QMDV01000001">
    <property type="protein sequence ID" value="RAU83971.1"/>
    <property type="molecule type" value="Genomic_DNA"/>
</dbReference>
<evidence type="ECO:0000313" key="4">
    <source>
        <dbReference type="Proteomes" id="UP000251692"/>
    </source>
</evidence>
<keyword evidence="4" id="KW-1185">Reference proteome</keyword>
<dbReference type="Pfam" id="PF20077">
    <property type="entry name" value="CcmD_alt"/>
    <property type="match status" value="1"/>
</dbReference>
<accession>A0A364RI58</accession>
<reference evidence="3 4" key="2">
    <citation type="submission" date="2018-07" db="EMBL/GenBank/DDBJ databases">
        <title>Pontibacter sp. 2b14 genomic sequence and assembly.</title>
        <authorList>
            <person name="Du Z.-J."/>
        </authorList>
    </citation>
    <scope>NUCLEOTIDE SEQUENCE [LARGE SCALE GENOMIC DNA]</scope>
    <source>
        <strain evidence="3 4">2b14</strain>
    </source>
</reference>
<keyword evidence="1" id="KW-1133">Transmembrane helix</keyword>
<dbReference type="Proteomes" id="UP000251692">
    <property type="component" value="Unassembled WGS sequence"/>
</dbReference>
<evidence type="ECO:0008006" key="5">
    <source>
        <dbReference type="Google" id="ProtNLM"/>
    </source>
</evidence>
<keyword evidence="1" id="KW-0472">Membrane</keyword>
<feature type="signal peptide" evidence="2">
    <location>
        <begin position="1"/>
        <end position="25"/>
    </location>
</feature>
<keyword evidence="1" id="KW-0812">Transmembrane</keyword>
<evidence type="ECO:0000256" key="2">
    <source>
        <dbReference type="SAM" id="SignalP"/>
    </source>
</evidence>
<gene>
    <name evidence="3" type="ORF">DP923_02605</name>
</gene>
<evidence type="ECO:0000313" key="3">
    <source>
        <dbReference type="EMBL" id="RAU83971.1"/>
    </source>
</evidence>
<comment type="caution">
    <text evidence="3">The sequence shown here is derived from an EMBL/GenBank/DDBJ whole genome shotgun (WGS) entry which is preliminary data.</text>
</comment>
<feature type="chain" id="PRO_5017048950" description="CcmD family protein" evidence="2">
    <location>
        <begin position="26"/>
        <end position="91"/>
    </location>
</feature>
<dbReference type="OrthoDB" id="886941at2"/>
<proteinExistence type="predicted"/>
<reference evidence="3 4" key="1">
    <citation type="submission" date="2018-06" db="EMBL/GenBank/DDBJ databases">
        <authorList>
            <person name="Liu Z.-W."/>
        </authorList>
    </citation>
    <scope>NUCLEOTIDE SEQUENCE [LARGE SCALE GENOMIC DNA]</scope>
    <source>
        <strain evidence="3 4">2b14</strain>
    </source>
</reference>
<name>A0A364RI58_9BACT</name>
<keyword evidence="2" id="KW-0732">Signal</keyword>
<feature type="transmembrane region" description="Helical" evidence="1">
    <location>
        <begin position="53"/>
        <end position="73"/>
    </location>
</feature>
<sequence>MLRILALCCFILCGALGIHTTPVQAQPEQTTVEFSAAQPEVEMADQMRQDGKIYIVVTVLLTVLGGLLFYVITVDRKVSKLEKELKEGLGR</sequence>
<protein>
    <recommendedName>
        <fullName evidence="5">CcmD family protein</fullName>
    </recommendedName>
</protein>
<evidence type="ECO:0000256" key="1">
    <source>
        <dbReference type="SAM" id="Phobius"/>
    </source>
</evidence>
<organism evidence="3 4">
    <name type="scientific">Pontibacter arcticus</name>
    <dbReference type="NCBI Taxonomy" id="2080288"/>
    <lineage>
        <taxon>Bacteria</taxon>
        <taxon>Pseudomonadati</taxon>
        <taxon>Bacteroidota</taxon>
        <taxon>Cytophagia</taxon>
        <taxon>Cytophagales</taxon>
        <taxon>Hymenobacteraceae</taxon>
        <taxon>Pontibacter</taxon>
    </lineage>
</organism>